<evidence type="ECO:0000256" key="9">
    <source>
        <dbReference type="ARBA" id="ARBA00023235"/>
    </source>
</evidence>
<evidence type="ECO:0000256" key="12">
    <source>
        <dbReference type="RuleBase" id="RU004208"/>
    </source>
</evidence>
<dbReference type="FunFam" id="3.40.30.10:FF:000030">
    <property type="entry name" value="Protein disulfide-isomerase"/>
    <property type="match status" value="1"/>
</dbReference>
<keyword evidence="5" id="KW-0732">Signal</keyword>
<dbReference type="AlphaFoldDB" id="A0A1S3K0F5"/>
<evidence type="ECO:0000313" key="16">
    <source>
        <dbReference type="Proteomes" id="UP000085678"/>
    </source>
</evidence>
<comment type="subcellular location">
    <subcellularLocation>
        <location evidence="2">Endoplasmic reticulum lumen</location>
    </subcellularLocation>
</comment>
<dbReference type="PRINTS" id="PR00421">
    <property type="entry name" value="THIOREDOXIN"/>
</dbReference>
<dbReference type="RefSeq" id="XP_013416130.1">
    <property type="nucleotide sequence ID" value="XM_013560676.1"/>
</dbReference>
<protein>
    <recommendedName>
        <fullName evidence="4 13">Protein disulfide-isomerase</fullName>
        <ecNumber evidence="4 13">5.3.4.1</ecNumber>
    </recommendedName>
</protein>
<evidence type="ECO:0000313" key="17">
    <source>
        <dbReference type="RefSeq" id="XP_013416130.1"/>
    </source>
</evidence>
<accession>A0A1S3K0F5</accession>
<feature type="compositionally biased region" description="Acidic residues" evidence="14">
    <location>
        <begin position="521"/>
        <end position="539"/>
    </location>
</feature>
<sequence>MPGLFATLKYVRYSRNHCLLLKHSRFSIMKVLSVICLAILALTNAADVKEEEDVLVLGNDNFDSVIESTKFILVEFYAPWCGHCKALAPEYAKAAKALKEEGSDIKLGKLDATVETSVAEKFEIRGYPTLKFFRDGKPVEYQGGRTSTEIVNWLKKKTGPPAKALSGVEETKEFIGAQEVAVVGFFKDQESEGAKAFLETAASMDDVVFGITSDDAVFTDLKVEKDNVVLFKKFDEGRNNFEGELKAEAIKTFIQGNQLPLVVEFTQESAQKIFGGEIKNHILMFINKKAGDFGQKLEEFREAASGFKGKVLFIWIDTDQDDNVRILEFFGLTTADVPAIRLISLGDDMVKYKPADRNMDRDTVKTFVQDFLDGKLKPHLMSEEVPEDWDKNPVKVLVGSNFAEVAKDKTKGVFVEFYAPWCGHCKQLAPIWDKLGEHFKDNADVVVAKMDSTKNELEDIKIQSFPTLKYFPKDSDEVVDYSGERTLEALTKFLESGGKEGNGPTEEELAAQEEMLKDLDGQDVDEQIDEEFEPEEQEELEKQAEGEAKKEEAKKDEL</sequence>
<evidence type="ECO:0000256" key="10">
    <source>
        <dbReference type="ARBA" id="ARBA00023284"/>
    </source>
</evidence>
<dbReference type="InterPro" id="IPR017937">
    <property type="entry name" value="Thioredoxin_CS"/>
</dbReference>
<dbReference type="PROSITE" id="PS51352">
    <property type="entry name" value="THIOREDOXIN_2"/>
    <property type="match status" value="2"/>
</dbReference>
<dbReference type="Pfam" id="PF13848">
    <property type="entry name" value="Thioredoxin_6"/>
    <property type="match status" value="1"/>
</dbReference>
<dbReference type="CDD" id="cd02981">
    <property type="entry name" value="PDI_b_family"/>
    <property type="match status" value="1"/>
</dbReference>
<dbReference type="NCBIfam" id="TIGR01130">
    <property type="entry name" value="ER_PDI_fam"/>
    <property type="match status" value="1"/>
</dbReference>
<reference evidence="17" key="1">
    <citation type="submission" date="2025-08" db="UniProtKB">
        <authorList>
            <consortium name="RefSeq"/>
        </authorList>
    </citation>
    <scope>IDENTIFICATION</scope>
    <source>
        <tissue evidence="17">Gonads</tissue>
    </source>
</reference>
<evidence type="ECO:0000256" key="14">
    <source>
        <dbReference type="SAM" id="MobiDB-lite"/>
    </source>
</evidence>
<dbReference type="Gene3D" id="3.40.30.10">
    <property type="entry name" value="Glutaredoxin"/>
    <property type="match status" value="4"/>
</dbReference>
<dbReference type="InParanoid" id="A0A1S3K0F5"/>
<dbReference type="FunFam" id="3.40.30.10:FF:000027">
    <property type="entry name" value="protein disulfide-isomerase A2"/>
    <property type="match status" value="1"/>
</dbReference>
<organism evidence="16 17">
    <name type="scientific">Lingula anatina</name>
    <name type="common">Brachiopod</name>
    <name type="synonym">Lingula unguis</name>
    <dbReference type="NCBI Taxonomy" id="7574"/>
    <lineage>
        <taxon>Eukaryota</taxon>
        <taxon>Metazoa</taxon>
        <taxon>Spiralia</taxon>
        <taxon>Lophotrochozoa</taxon>
        <taxon>Brachiopoda</taxon>
        <taxon>Linguliformea</taxon>
        <taxon>Lingulata</taxon>
        <taxon>Lingulida</taxon>
        <taxon>Linguloidea</taxon>
        <taxon>Lingulidae</taxon>
        <taxon>Lingula</taxon>
    </lineage>
</organism>
<evidence type="ECO:0000259" key="15">
    <source>
        <dbReference type="PROSITE" id="PS51352"/>
    </source>
</evidence>
<dbReference type="GO" id="GO:0005788">
    <property type="term" value="C:endoplasmic reticulum lumen"/>
    <property type="evidence" value="ECO:0007669"/>
    <property type="project" value="UniProtKB-SubCell"/>
</dbReference>
<dbReference type="STRING" id="7574.A0A1S3K0F5"/>
<dbReference type="EC" id="5.3.4.1" evidence="4 13"/>
<keyword evidence="10 11" id="KW-0676">Redox-active center</keyword>
<feature type="region of interest" description="Disordered" evidence="14">
    <location>
        <begin position="495"/>
        <end position="558"/>
    </location>
</feature>
<dbReference type="PANTHER" id="PTHR18929">
    <property type="entry name" value="PROTEIN DISULFIDE ISOMERASE"/>
    <property type="match status" value="1"/>
</dbReference>
<dbReference type="GO" id="GO:0034976">
    <property type="term" value="P:response to endoplasmic reticulum stress"/>
    <property type="evidence" value="ECO:0007669"/>
    <property type="project" value="TreeGrafter"/>
</dbReference>
<dbReference type="NCBIfam" id="TIGR01126">
    <property type="entry name" value="pdi_dom"/>
    <property type="match status" value="2"/>
</dbReference>
<feature type="disulfide bond" description="Redox-active" evidence="11">
    <location>
        <begin position="81"/>
        <end position="84"/>
    </location>
</feature>
<feature type="domain" description="Thioredoxin" evidence="15">
    <location>
        <begin position="371"/>
        <end position="499"/>
    </location>
</feature>
<evidence type="ECO:0000256" key="11">
    <source>
        <dbReference type="PIRSR" id="PIRSR605792-51"/>
    </source>
</evidence>
<dbReference type="CDD" id="cd02995">
    <property type="entry name" value="PDI_a_PDI_a'_C"/>
    <property type="match status" value="1"/>
</dbReference>
<evidence type="ECO:0000256" key="5">
    <source>
        <dbReference type="ARBA" id="ARBA00022729"/>
    </source>
</evidence>
<dbReference type="KEGG" id="lak:106177788"/>
<comment type="catalytic activity">
    <reaction evidence="1 13">
        <text>Catalyzes the rearrangement of -S-S- bonds in proteins.</text>
        <dbReference type="EC" id="5.3.4.1"/>
    </reaction>
</comment>
<dbReference type="GeneID" id="106177788"/>
<evidence type="ECO:0000256" key="1">
    <source>
        <dbReference type="ARBA" id="ARBA00001182"/>
    </source>
</evidence>
<evidence type="ECO:0000256" key="6">
    <source>
        <dbReference type="ARBA" id="ARBA00022737"/>
    </source>
</evidence>
<keyword evidence="7" id="KW-0256">Endoplasmic reticulum</keyword>
<keyword evidence="8 11" id="KW-1015">Disulfide bond</keyword>
<gene>
    <name evidence="17" type="primary">LOC106177788</name>
</gene>
<feature type="disulfide bond" description="Redox-active" evidence="11">
    <location>
        <begin position="422"/>
        <end position="425"/>
    </location>
</feature>
<dbReference type="FunFam" id="3.40.30.10:FF:000042">
    <property type="entry name" value="protein disulfide-isomerase A2"/>
    <property type="match status" value="1"/>
</dbReference>
<dbReference type="GO" id="GO:0006457">
    <property type="term" value="P:protein folding"/>
    <property type="evidence" value="ECO:0007669"/>
    <property type="project" value="TreeGrafter"/>
</dbReference>
<evidence type="ECO:0000256" key="13">
    <source>
        <dbReference type="RuleBase" id="RU361130"/>
    </source>
</evidence>
<dbReference type="Pfam" id="PF00085">
    <property type="entry name" value="Thioredoxin"/>
    <property type="match status" value="2"/>
</dbReference>
<dbReference type="CDD" id="cd02982">
    <property type="entry name" value="PDI_b'_family"/>
    <property type="match status" value="1"/>
</dbReference>
<feature type="domain" description="Thioredoxin" evidence="15">
    <location>
        <begin position="39"/>
        <end position="159"/>
    </location>
</feature>
<dbReference type="OrthoDB" id="72053at2759"/>
<dbReference type="GO" id="GO:0003756">
    <property type="term" value="F:protein disulfide isomerase activity"/>
    <property type="evidence" value="ECO:0007669"/>
    <property type="project" value="UniProtKB-EC"/>
</dbReference>
<evidence type="ECO:0000256" key="4">
    <source>
        <dbReference type="ARBA" id="ARBA00012723"/>
    </source>
</evidence>
<dbReference type="PROSITE" id="PS00194">
    <property type="entry name" value="THIOREDOXIN_1"/>
    <property type="match status" value="2"/>
</dbReference>
<keyword evidence="9 13" id="KW-0413">Isomerase</keyword>
<evidence type="ECO:0000256" key="7">
    <source>
        <dbReference type="ARBA" id="ARBA00022824"/>
    </source>
</evidence>
<dbReference type="InterPro" id="IPR013766">
    <property type="entry name" value="Thioredoxin_domain"/>
</dbReference>
<evidence type="ECO:0000256" key="2">
    <source>
        <dbReference type="ARBA" id="ARBA00004319"/>
    </source>
</evidence>
<dbReference type="PANTHER" id="PTHR18929:SF240">
    <property type="entry name" value="PROTEIN DISULFIDE-ISOMERASE"/>
    <property type="match status" value="1"/>
</dbReference>
<evidence type="ECO:0000256" key="3">
    <source>
        <dbReference type="ARBA" id="ARBA00006347"/>
    </source>
</evidence>
<dbReference type="InterPro" id="IPR005792">
    <property type="entry name" value="Prot_disulphide_isomerase"/>
</dbReference>
<proteinExistence type="inferred from homology"/>
<dbReference type="InterPro" id="IPR036249">
    <property type="entry name" value="Thioredoxin-like_sf"/>
</dbReference>
<comment type="similarity">
    <text evidence="3 12">Belongs to the protein disulfide isomerase family.</text>
</comment>
<dbReference type="InterPro" id="IPR005788">
    <property type="entry name" value="PDI_thioredoxin-like_dom"/>
</dbReference>
<dbReference type="Proteomes" id="UP000085678">
    <property type="component" value="Unplaced"/>
</dbReference>
<keyword evidence="6" id="KW-0677">Repeat</keyword>
<keyword evidence="16" id="KW-1185">Reference proteome</keyword>
<dbReference type="SUPFAM" id="SSF52833">
    <property type="entry name" value="Thioredoxin-like"/>
    <property type="match status" value="4"/>
</dbReference>
<feature type="compositionally biased region" description="Basic and acidic residues" evidence="14">
    <location>
        <begin position="540"/>
        <end position="558"/>
    </location>
</feature>
<dbReference type="FunCoup" id="A0A1S3K0F5">
    <property type="interactions" value="1621"/>
</dbReference>
<name>A0A1S3K0F5_LINAN</name>
<dbReference type="FunFam" id="3.40.30.10:FF:000023">
    <property type="entry name" value="Protein disulfide-isomerase"/>
    <property type="match status" value="1"/>
</dbReference>
<evidence type="ECO:0000256" key="8">
    <source>
        <dbReference type="ARBA" id="ARBA00023157"/>
    </source>
</evidence>